<dbReference type="SUPFAM" id="SSF54285">
    <property type="entry name" value="MoaD/ThiS"/>
    <property type="match status" value="1"/>
</dbReference>
<evidence type="ECO:0008006" key="3">
    <source>
        <dbReference type="Google" id="ProtNLM"/>
    </source>
</evidence>
<dbReference type="PANTHER" id="PTHR38031:SF1">
    <property type="entry name" value="SULFUR CARRIER PROTEIN CYSO"/>
    <property type="match status" value="1"/>
</dbReference>
<gene>
    <name evidence="1" type="ORF">ADM99_07620</name>
</gene>
<evidence type="ECO:0000313" key="1">
    <source>
        <dbReference type="EMBL" id="KPL72905.1"/>
    </source>
</evidence>
<dbReference type="OrthoDB" id="9156098at2"/>
<dbReference type="CDD" id="cd17505">
    <property type="entry name" value="Ubl_SAMP1_like"/>
    <property type="match status" value="1"/>
</dbReference>
<dbReference type="Pfam" id="PF02597">
    <property type="entry name" value="ThiS"/>
    <property type="match status" value="1"/>
</dbReference>
<comment type="caution">
    <text evidence="1">The sequence shown here is derived from an EMBL/GenBank/DDBJ whole genome shotgun (WGS) entry which is preliminary data.</text>
</comment>
<keyword evidence="2" id="KW-1185">Reference proteome</keyword>
<dbReference type="Gene3D" id="3.10.20.30">
    <property type="match status" value="1"/>
</dbReference>
<dbReference type="InterPro" id="IPR016155">
    <property type="entry name" value="Mopterin_synth/thiamin_S_b"/>
</dbReference>
<dbReference type="RefSeq" id="WP_062420970.1">
    <property type="nucleotide sequence ID" value="NZ_BBYA01000008.1"/>
</dbReference>
<sequence length="91" mass="10220">MQIKYFATLRDITRVSEEHISVPEQTLEELIQFLCARYGRSFAKWVSCEDGGFGSLSIFLINGTDYRSLDGLQTRLKDSDVISLFPPIAGG</sequence>
<name>A0A0P6XDD6_9CHLR</name>
<dbReference type="EMBL" id="LGCK01000007">
    <property type="protein sequence ID" value="KPL72905.1"/>
    <property type="molecule type" value="Genomic_DNA"/>
</dbReference>
<dbReference type="STRING" id="229920.ADM99_07620"/>
<dbReference type="Proteomes" id="UP000050430">
    <property type="component" value="Unassembled WGS sequence"/>
</dbReference>
<organism evidence="1 2">
    <name type="scientific">Leptolinea tardivitalis</name>
    <dbReference type="NCBI Taxonomy" id="229920"/>
    <lineage>
        <taxon>Bacteria</taxon>
        <taxon>Bacillati</taxon>
        <taxon>Chloroflexota</taxon>
        <taxon>Anaerolineae</taxon>
        <taxon>Anaerolineales</taxon>
        <taxon>Anaerolineaceae</taxon>
        <taxon>Leptolinea</taxon>
    </lineage>
</organism>
<dbReference type="AlphaFoldDB" id="A0A0P6XDD6"/>
<protein>
    <recommendedName>
        <fullName evidence="3">MoaD family protein</fullName>
    </recommendedName>
</protein>
<proteinExistence type="predicted"/>
<dbReference type="InterPro" id="IPR010038">
    <property type="entry name" value="MoaD_arc-typ"/>
</dbReference>
<reference evidence="1 2" key="1">
    <citation type="submission" date="2015-07" db="EMBL/GenBank/DDBJ databases">
        <title>Genome sequence of Leptolinea tardivitalis DSM 16556.</title>
        <authorList>
            <person name="Hemp J."/>
            <person name="Ward L.M."/>
            <person name="Pace L.A."/>
            <person name="Fischer W.W."/>
        </authorList>
    </citation>
    <scope>NUCLEOTIDE SEQUENCE [LARGE SCALE GENOMIC DNA]</scope>
    <source>
        <strain evidence="1 2">YMTK-2</strain>
    </source>
</reference>
<dbReference type="PANTHER" id="PTHR38031">
    <property type="entry name" value="SULFUR CARRIER PROTEIN SLR0821-RELATED"/>
    <property type="match status" value="1"/>
</dbReference>
<dbReference type="InterPro" id="IPR003749">
    <property type="entry name" value="ThiS/MoaD-like"/>
</dbReference>
<dbReference type="NCBIfam" id="TIGR01687">
    <property type="entry name" value="moaD_arch"/>
    <property type="match status" value="1"/>
</dbReference>
<dbReference type="InterPro" id="IPR012675">
    <property type="entry name" value="Beta-grasp_dom_sf"/>
</dbReference>
<dbReference type="InterPro" id="IPR052045">
    <property type="entry name" value="Sulfur_Carrier/Prot_Modifier"/>
</dbReference>
<evidence type="ECO:0000313" key="2">
    <source>
        <dbReference type="Proteomes" id="UP000050430"/>
    </source>
</evidence>
<accession>A0A0P6XDD6</accession>